<protein>
    <submittedName>
        <fullName evidence="2">Uncharacterized protein</fullName>
    </submittedName>
</protein>
<keyword evidence="3" id="KW-1185">Reference proteome</keyword>
<accession>A0A8J7IBP0</accession>
<dbReference type="Proteomes" id="UP000662314">
    <property type="component" value="Unassembled WGS sequence"/>
</dbReference>
<dbReference type="AlphaFoldDB" id="A0A8J7IBP0"/>
<name>A0A8J7IBP0_9NOST</name>
<feature type="compositionally biased region" description="Basic and acidic residues" evidence="1">
    <location>
        <begin position="88"/>
        <end position="111"/>
    </location>
</feature>
<gene>
    <name evidence="2" type="ORF">I8752_25130</name>
</gene>
<feature type="region of interest" description="Disordered" evidence="1">
    <location>
        <begin position="83"/>
        <end position="111"/>
    </location>
</feature>
<dbReference type="EMBL" id="JAECZA010000227">
    <property type="protein sequence ID" value="MBH8576215.1"/>
    <property type="molecule type" value="Genomic_DNA"/>
</dbReference>
<evidence type="ECO:0000313" key="3">
    <source>
        <dbReference type="Proteomes" id="UP000662314"/>
    </source>
</evidence>
<sequence>MLEIQRIFDRFRRQIGIVLLFALVWIISLPTPSVQANGYFSEKPRQVEATKPYFSVRNRIIAQNEHFKPYYASKEHLKRKVIRNQPETSDRIENARRVKEAIPRDLDSNRH</sequence>
<proteinExistence type="predicted"/>
<comment type="caution">
    <text evidence="2">The sequence shown here is derived from an EMBL/GenBank/DDBJ whole genome shotgun (WGS) entry which is preliminary data.</text>
</comment>
<evidence type="ECO:0000313" key="2">
    <source>
        <dbReference type="EMBL" id="MBH8576215.1"/>
    </source>
</evidence>
<organism evidence="2 3">
    <name type="scientific">Dendronalium phyllosphericum CENA369</name>
    <dbReference type="NCBI Taxonomy" id="1725256"/>
    <lineage>
        <taxon>Bacteria</taxon>
        <taxon>Bacillati</taxon>
        <taxon>Cyanobacteriota</taxon>
        <taxon>Cyanophyceae</taxon>
        <taxon>Nostocales</taxon>
        <taxon>Nostocaceae</taxon>
        <taxon>Dendronalium</taxon>
        <taxon>Dendronalium phyllosphericum</taxon>
    </lineage>
</organism>
<dbReference type="RefSeq" id="WP_214434953.1">
    <property type="nucleotide sequence ID" value="NZ_CAWPUQ010000154.1"/>
</dbReference>
<reference evidence="2 3" key="1">
    <citation type="journal article" date="2021" name="Int. J. Syst. Evol. Microbiol.">
        <title>Amazonocrinis nigriterrae gen. nov., sp. nov., Atlanticothrix silvestris gen. nov., sp. nov. and Dendronalium phyllosphericum gen. nov., sp. nov., nostocacean cyanobacteria from Brazilian environments.</title>
        <authorList>
            <person name="Alvarenga D.O."/>
            <person name="Andreote A.P.D."/>
            <person name="Branco L.H.Z."/>
            <person name="Delbaje E."/>
            <person name="Cruz R.B."/>
            <person name="Varani A.M."/>
            <person name="Fiore M.F."/>
        </authorList>
    </citation>
    <scope>NUCLEOTIDE SEQUENCE [LARGE SCALE GENOMIC DNA]</scope>
    <source>
        <strain evidence="2 3">CENA369</strain>
    </source>
</reference>
<evidence type="ECO:0000256" key="1">
    <source>
        <dbReference type="SAM" id="MobiDB-lite"/>
    </source>
</evidence>